<evidence type="ECO:0000313" key="3">
    <source>
        <dbReference type="Proteomes" id="UP000053820"/>
    </source>
</evidence>
<feature type="region of interest" description="Disordered" evidence="1">
    <location>
        <begin position="117"/>
        <end position="151"/>
    </location>
</feature>
<accession>A0A0C9W7N1</accession>
<evidence type="ECO:0000256" key="1">
    <source>
        <dbReference type="SAM" id="MobiDB-lite"/>
    </source>
</evidence>
<protein>
    <submittedName>
        <fullName evidence="2">Uncharacterized protein</fullName>
    </submittedName>
</protein>
<name>A0A0C9W7N1_9AGAM</name>
<sequence length="167" mass="18709">MQLLFSKLSLQSPIIQDDDDTDSLPKSLLPSPTALQRPATRPDVVLSDKPCLHSSFAEDDDTDLLPSRSSHNPPPATACSLNHPRMDFIDVLVPYYYEPLRPIHPGSTAQPEYLVERTESYREKGPSPGPSHLRSSGGANRVPRMPSDGLRSLRNSINRLRVWVWRT</sequence>
<proteinExistence type="predicted"/>
<reference evidence="2 3" key="1">
    <citation type="submission" date="2014-04" db="EMBL/GenBank/DDBJ databases">
        <title>Evolutionary Origins and Diversification of the Mycorrhizal Mutualists.</title>
        <authorList>
            <consortium name="DOE Joint Genome Institute"/>
            <consortium name="Mycorrhizal Genomics Consortium"/>
            <person name="Kohler A."/>
            <person name="Kuo A."/>
            <person name="Nagy L.G."/>
            <person name="Floudas D."/>
            <person name="Copeland A."/>
            <person name="Barry K.W."/>
            <person name="Cichocki N."/>
            <person name="Veneault-Fourrey C."/>
            <person name="LaButti K."/>
            <person name="Lindquist E.A."/>
            <person name="Lipzen A."/>
            <person name="Lundell T."/>
            <person name="Morin E."/>
            <person name="Murat C."/>
            <person name="Riley R."/>
            <person name="Ohm R."/>
            <person name="Sun H."/>
            <person name="Tunlid A."/>
            <person name="Henrissat B."/>
            <person name="Grigoriev I.V."/>
            <person name="Hibbett D.S."/>
            <person name="Martin F."/>
        </authorList>
    </citation>
    <scope>NUCLEOTIDE SEQUENCE [LARGE SCALE GENOMIC DNA]</scope>
    <source>
        <strain evidence="2 3">MD-312</strain>
    </source>
</reference>
<evidence type="ECO:0000313" key="2">
    <source>
        <dbReference type="EMBL" id="KIJ58896.1"/>
    </source>
</evidence>
<feature type="region of interest" description="Disordered" evidence="1">
    <location>
        <begin position="15"/>
        <end position="79"/>
    </location>
</feature>
<dbReference type="HOGENOM" id="CLU_1594756_0_0_1"/>
<keyword evidence="3" id="KW-1185">Reference proteome</keyword>
<dbReference type="EMBL" id="KN839905">
    <property type="protein sequence ID" value="KIJ58896.1"/>
    <property type="molecule type" value="Genomic_DNA"/>
</dbReference>
<organism evidence="2 3">
    <name type="scientific">Hydnomerulius pinastri MD-312</name>
    <dbReference type="NCBI Taxonomy" id="994086"/>
    <lineage>
        <taxon>Eukaryota</taxon>
        <taxon>Fungi</taxon>
        <taxon>Dikarya</taxon>
        <taxon>Basidiomycota</taxon>
        <taxon>Agaricomycotina</taxon>
        <taxon>Agaricomycetes</taxon>
        <taxon>Agaricomycetidae</taxon>
        <taxon>Boletales</taxon>
        <taxon>Boletales incertae sedis</taxon>
        <taxon>Leucogyrophana</taxon>
    </lineage>
</organism>
<gene>
    <name evidence="2" type="ORF">HYDPIDRAFT_119008</name>
</gene>
<dbReference type="AlphaFoldDB" id="A0A0C9W7N1"/>
<dbReference type="Proteomes" id="UP000053820">
    <property type="component" value="Unassembled WGS sequence"/>
</dbReference>